<gene>
    <name evidence="1" type="ORF">EJ05DRAFT_137895</name>
</gene>
<reference evidence="1" key="1">
    <citation type="journal article" date="2020" name="Stud. Mycol.">
        <title>101 Dothideomycetes genomes: a test case for predicting lifestyles and emergence of pathogens.</title>
        <authorList>
            <person name="Haridas S."/>
            <person name="Albert R."/>
            <person name="Binder M."/>
            <person name="Bloem J."/>
            <person name="Labutti K."/>
            <person name="Salamov A."/>
            <person name="Andreopoulos B."/>
            <person name="Baker S."/>
            <person name="Barry K."/>
            <person name="Bills G."/>
            <person name="Bluhm B."/>
            <person name="Cannon C."/>
            <person name="Castanera R."/>
            <person name="Culley D."/>
            <person name="Daum C."/>
            <person name="Ezra D."/>
            <person name="Gonzalez J."/>
            <person name="Henrissat B."/>
            <person name="Kuo A."/>
            <person name="Liang C."/>
            <person name="Lipzen A."/>
            <person name="Lutzoni F."/>
            <person name="Magnuson J."/>
            <person name="Mondo S."/>
            <person name="Nolan M."/>
            <person name="Ohm R."/>
            <person name="Pangilinan J."/>
            <person name="Park H.-J."/>
            <person name="Ramirez L."/>
            <person name="Alfaro M."/>
            <person name="Sun H."/>
            <person name="Tritt A."/>
            <person name="Yoshinaga Y."/>
            <person name="Zwiers L.-H."/>
            <person name="Turgeon B."/>
            <person name="Goodwin S."/>
            <person name="Spatafora J."/>
            <person name="Crous P."/>
            <person name="Grigoriev I."/>
        </authorList>
    </citation>
    <scope>NUCLEOTIDE SEQUENCE</scope>
    <source>
        <strain evidence="1">CBS 121739</strain>
    </source>
</reference>
<proteinExistence type="predicted"/>
<dbReference type="Proteomes" id="UP000799437">
    <property type="component" value="Unassembled WGS sequence"/>
</dbReference>
<name>A0A6A6VYK7_9PEZI</name>
<evidence type="ECO:0000313" key="2">
    <source>
        <dbReference type="Proteomes" id="UP000799437"/>
    </source>
</evidence>
<keyword evidence="2" id="KW-1185">Reference proteome</keyword>
<dbReference type="AlphaFoldDB" id="A0A6A6VYK7"/>
<protein>
    <submittedName>
        <fullName evidence="1">Uncharacterized protein</fullName>
    </submittedName>
</protein>
<evidence type="ECO:0000313" key="1">
    <source>
        <dbReference type="EMBL" id="KAF2754916.1"/>
    </source>
</evidence>
<organism evidence="1 2">
    <name type="scientific">Pseudovirgaria hyperparasitica</name>
    <dbReference type="NCBI Taxonomy" id="470096"/>
    <lineage>
        <taxon>Eukaryota</taxon>
        <taxon>Fungi</taxon>
        <taxon>Dikarya</taxon>
        <taxon>Ascomycota</taxon>
        <taxon>Pezizomycotina</taxon>
        <taxon>Dothideomycetes</taxon>
        <taxon>Dothideomycetes incertae sedis</taxon>
        <taxon>Acrospermales</taxon>
        <taxon>Acrospermaceae</taxon>
        <taxon>Pseudovirgaria</taxon>
    </lineage>
</organism>
<dbReference type="RefSeq" id="XP_033597367.1">
    <property type="nucleotide sequence ID" value="XM_033739204.1"/>
</dbReference>
<dbReference type="GeneID" id="54480258"/>
<accession>A0A6A6VYK7</accession>
<sequence>MGIVPISSTPTAPPQCLQAVETGVNTPTRPATAVDACERLKGVPPPHNGIVKCEVLQTAQSEPAAETRHFFRTRLFLRSEIGRQSWALSVYCPRPRPGSNEGGIPLSWPAWALLRPTIASYAKMISVACSYDCIYTASPSALRLRPLVQQSLASASLVQPA</sequence>
<dbReference type="EMBL" id="ML996579">
    <property type="protein sequence ID" value="KAF2754916.1"/>
    <property type="molecule type" value="Genomic_DNA"/>
</dbReference>